<accession>A0ACD3ZTC4</accession>
<proteinExistence type="predicted"/>
<evidence type="ECO:0000313" key="2">
    <source>
        <dbReference type="Proteomes" id="UP000830768"/>
    </source>
</evidence>
<dbReference type="EMBL" id="CP090041">
    <property type="protein sequence ID" value="UPL03474.1"/>
    <property type="molecule type" value="Genomic_DNA"/>
</dbReference>
<name>A0ACD3ZTC4_FUSSC</name>
<gene>
    <name evidence="1" type="ORF">LCI18_014408</name>
</gene>
<reference evidence="1" key="1">
    <citation type="submission" date="2021-11" db="EMBL/GenBank/DDBJ databases">
        <title>Fusarium solani-melongenae Genome sequencing and assembly.</title>
        <authorList>
            <person name="Xie S."/>
            <person name="Huang L."/>
            <person name="Zhang X."/>
        </authorList>
    </citation>
    <scope>NUCLEOTIDE SEQUENCE</scope>
    <source>
        <strain evidence="1">CRI 24-3</strain>
    </source>
</reference>
<protein>
    <submittedName>
        <fullName evidence="1">Uncharacterized protein</fullName>
    </submittedName>
</protein>
<organism evidence="1 2">
    <name type="scientific">Fusarium solani subsp. cucurbitae</name>
    <name type="common">Neocosmosporum cucurbitae</name>
    <dbReference type="NCBI Taxonomy" id="2747967"/>
    <lineage>
        <taxon>Eukaryota</taxon>
        <taxon>Fungi</taxon>
        <taxon>Dikarya</taxon>
        <taxon>Ascomycota</taxon>
        <taxon>Pezizomycotina</taxon>
        <taxon>Sordariomycetes</taxon>
        <taxon>Hypocreomycetidae</taxon>
        <taxon>Hypocreales</taxon>
        <taxon>Nectriaceae</taxon>
        <taxon>Fusarium</taxon>
        <taxon>Fusarium solani species complex</taxon>
    </lineage>
</organism>
<evidence type="ECO:0000313" key="1">
    <source>
        <dbReference type="EMBL" id="UPL03474.1"/>
    </source>
</evidence>
<sequence length="571" mass="63852">MPFDDMAPDLETDYSVADGTCGDNLESQDDERPFFLSSDSEDPGQDSDVEVVEGRPHHSLVVLSPCHVSVIQTNNILRPYASDIVALIFSPGQTLRIPHQFLKKTPLATRLARCEPPNELDLGSIRLDAGHVIVNFLVTGRYQCLEPWGTTPTAKHSSEFRTAIRVYMAAESLGLTDLFNVAQEEVKKAGDKLSFPQVVNNVHFLDPFHAHFPWIGEYVQSRMVSFWESTTVEEATKMTSDVWGPSNLHKILIGGLLKMKASSSGATEHESTIRDMQTQERRVEDLASHNQMVEKLKIANERMLKLAAELKSVGVFQEGIKEKSGPSSSPKQQDEPHLQMPEVTFLQTPDLPPKKGVKEVEQEAVSEQYELSSLMSKSLDREETALGFSWADQKRLNLLKQKSLRRAEVLNAKSDWNRIDLQEEKANAAFKDAMTNEEIFFDTWKGGSSNLTKVVLFRALRKKYYSDKLEVMARRKAAVERYQSSTSEPEDPVQGQFSEAVSIEDSSCSSSSTGQMTPDSGCGSSTAEICWEPESHLKVGGDWNICRSCRILVLETVRDMVSQPDLKVSVE</sequence>
<dbReference type="Proteomes" id="UP000830768">
    <property type="component" value="Chromosome 13"/>
</dbReference>
<keyword evidence="2" id="KW-1185">Reference proteome</keyword>